<dbReference type="InterPro" id="IPR036291">
    <property type="entry name" value="NAD(P)-bd_dom_sf"/>
</dbReference>
<name>A0A9P4GQT7_9PLEO</name>
<comment type="caution">
    <text evidence="4">The sequence shown here is derived from an EMBL/GenBank/DDBJ whole genome shotgun (WGS) entry which is preliminary data.</text>
</comment>
<dbReference type="InterPro" id="IPR013120">
    <property type="entry name" value="FAR_NAD-bd"/>
</dbReference>
<gene>
    <name evidence="4" type="ORF">K460DRAFT_274384</name>
</gene>
<protein>
    <recommendedName>
        <fullName evidence="3">Thioester reductase (TE) domain-containing protein</fullName>
    </recommendedName>
</protein>
<reference evidence="4" key="1">
    <citation type="submission" date="2020-01" db="EMBL/GenBank/DDBJ databases">
        <authorList>
            <consortium name="DOE Joint Genome Institute"/>
            <person name="Haridas S."/>
            <person name="Albert R."/>
            <person name="Binder M."/>
            <person name="Bloem J."/>
            <person name="Labutti K."/>
            <person name="Salamov A."/>
            <person name="Andreopoulos B."/>
            <person name="Baker S.E."/>
            <person name="Barry K."/>
            <person name="Bills G."/>
            <person name="Bluhm B.H."/>
            <person name="Cannon C."/>
            <person name="Castanera R."/>
            <person name="Culley D.E."/>
            <person name="Daum C."/>
            <person name="Ezra D."/>
            <person name="Gonzalez J.B."/>
            <person name="Henrissat B."/>
            <person name="Kuo A."/>
            <person name="Liang C."/>
            <person name="Lipzen A."/>
            <person name="Lutzoni F."/>
            <person name="Magnuson J."/>
            <person name="Mondo S."/>
            <person name="Nolan M."/>
            <person name="Ohm R."/>
            <person name="Pangilinan J."/>
            <person name="Park H.-J."/>
            <person name="Ramirez L."/>
            <person name="Alfaro M."/>
            <person name="Sun H."/>
            <person name="Tritt A."/>
            <person name="Yoshinaga Y."/>
            <person name="Zwiers L.-H."/>
            <person name="Turgeon B.G."/>
            <person name="Goodwin S.B."/>
            <person name="Spatafora J.W."/>
            <person name="Crous P.W."/>
            <person name="Grigoriev I.V."/>
        </authorList>
    </citation>
    <scope>NUCLEOTIDE SEQUENCE</scope>
    <source>
        <strain evidence="4">CBS 394.84</strain>
    </source>
</reference>
<dbReference type="OrthoDB" id="3777821at2759"/>
<dbReference type="Gene3D" id="3.40.50.720">
    <property type="entry name" value="NAD(P)-binding Rossmann-like Domain"/>
    <property type="match status" value="1"/>
</dbReference>
<evidence type="ECO:0000256" key="1">
    <source>
        <dbReference type="ARBA" id="ARBA00022450"/>
    </source>
</evidence>
<dbReference type="InterPro" id="IPR036736">
    <property type="entry name" value="ACP-like_sf"/>
</dbReference>
<dbReference type="SUPFAM" id="SSF51735">
    <property type="entry name" value="NAD(P)-binding Rossmann-fold domains"/>
    <property type="match status" value="1"/>
</dbReference>
<keyword evidence="5" id="KW-1185">Reference proteome</keyword>
<organism evidence="4 5">
    <name type="scientific">Cucurbitaria berberidis CBS 394.84</name>
    <dbReference type="NCBI Taxonomy" id="1168544"/>
    <lineage>
        <taxon>Eukaryota</taxon>
        <taxon>Fungi</taxon>
        <taxon>Dikarya</taxon>
        <taxon>Ascomycota</taxon>
        <taxon>Pezizomycotina</taxon>
        <taxon>Dothideomycetes</taxon>
        <taxon>Pleosporomycetidae</taxon>
        <taxon>Pleosporales</taxon>
        <taxon>Pleosporineae</taxon>
        <taxon>Cucurbitariaceae</taxon>
        <taxon>Cucurbitaria</taxon>
    </lineage>
</organism>
<dbReference type="PANTHER" id="PTHR44845">
    <property type="entry name" value="CARRIER DOMAIN-CONTAINING PROTEIN"/>
    <property type="match status" value="1"/>
</dbReference>
<dbReference type="SUPFAM" id="SSF47336">
    <property type="entry name" value="ACP-like"/>
    <property type="match status" value="1"/>
</dbReference>
<evidence type="ECO:0000256" key="2">
    <source>
        <dbReference type="ARBA" id="ARBA00022553"/>
    </source>
</evidence>
<sequence>MYPDTQIIQIVQPASSFGRSQRPRGDILGSTEQKIVEIWEEFLFKTAARQNITATTDFFAIGGTTPLLSHVLDRMRKAFRETLTITDLVHNATLRGMTTVAMNKTSIFTLGGASIDWKSETALPMTRGPDFSAEAVKTGQALVVLLTGATGFIGRAILECLASVEEVVLIHCVAIRSPAKTVPHPKIIYYNGDLTHHYLGLSDASWEQLSRSVDVVIHAAALADRIRPYASLRTTNVLPTKKLIQFAAPRLIPIHFISSAGVGRFVGHPTFPEVAVGSNLPPVHADGYTASKWASEAVLEKIHGKLDMPIMIHRPTTIIGPNTSSNDVLANLFQYAKELRAVPDLKHVKGFFDIIPLDVVARTISREALKPIQGINFSNIGGVKRVPVRDLHLAMAMDTGIEMKKVHLQEWVRMAKRAGMSQEIAHVFEEFDELVKVFVYPEVKRSRDLA</sequence>
<proteinExistence type="predicted"/>
<dbReference type="Pfam" id="PF07993">
    <property type="entry name" value="NAD_binding_4"/>
    <property type="match status" value="1"/>
</dbReference>
<evidence type="ECO:0000313" key="4">
    <source>
        <dbReference type="EMBL" id="KAF1849624.1"/>
    </source>
</evidence>
<keyword evidence="1" id="KW-0596">Phosphopantetheine</keyword>
<evidence type="ECO:0000259" key="3">
    <source>
        <dbReference type="Pfam" id="PF07993"/>
    </source>
</evidence>
<dbReference type="RefSeq" id="XP_040792187.1">
    <property type="nucleotide sequence ID" value="XM_040927953.1"/>
</dbReference>
<dbReference type="Proteomes" id="UP000800039">
    <property type="component" value="Unassembled WGS sequence"/>
</dbReference>
<dbReference type="Gene3D" id="1.10.1200.10">
    <property type="entry name" value="ACP-like"/>
    <property type="match status" value="1"/>
</dbReference>
<dbReference type="AlphaFoldDB" id="A0A9P4GQT7"/>
<accession>A0A9P4GQT7</accession>
<feature type="domain" description="Thioester reductase (TE)" evidence="3">
    <location>
        <begin position="184"/>
        <end position="364"/>
    </location>
</feature>
<dbReference type="PANTHER" id="PTHR44845:SF6">
    <property type="entry name" value="BETA-ALANINE-ACTIVATING ENZYME"/>
    <property type="match status" value="1"/>
</dbReference>
<dbReference type="GeneID" id="63845206"/>
<dbReference type="EMBL" id="ML976614">
    <property type="protein sequence ID" value="KAF1849624.1"/>
    <property type="molecule type" value="Genomic_DNA"/>
</dbReference>
<evidence type="ECO:0000313" key="5">
    <source>
        <dbReference type="Proteomes" id="UP000800039"/>
    </source>
</evidence>
<keyword evidence="2" id="KW-0597">Phosphoprotein</keyword>